<evidence type="ECO:0000313" key="2">
    <source>
        <dbReference type="Proteomes" id="UP001355653"/>
    </source>
</evidence>
<name>A0ABU6D673_9BACL</name>
<comment type="caution">
    <text evidence="1">The sequence shown here is derived from an EMBL/GenBank/DDBJ whole genome shotgun (WGS) entry which is preliminary data.</text>
</comment>
<protein>
    <submittedName>
        <fullName evidence="1">DUF2313 domain-containing protein</fullName>
    </submittedName>
</protein>
<dbReference type="InterPro" id="IPR018755">
    <property type="entry name" value="Phage_Mu_Gp48"/>
</dbReference>
<accession>A0ABU6D673</accession>
<reference evidence="1 2" key="1">
    <citation type="submission" date="2023-03" db="EMBL/GenBank/DDBJ databases">
        <title>Bacillus Genome Sequencing.</title>
        <authorList>
            <person name="Dunlap C."/>
        </authorList>
    </citation>
    <scope>NUCLEOTIDE SEQUENCE [LARGE SCALE GENOMIC DNA]</scope>
    <source>
        <strain evidence="1 2">NRS-1351</strain>
    </source>
</reference>
<gene>
    <name evidence="1" type="ORF">P5G65_04925</name>
</gene>
<proteinExistence type="predicted"/>
<keyword evidence="2" id="KW-1185">Reference proteome</keyword>
<organism evidence="1 2">
    <name type="scientific">Paenibacillus chondroitinus</name>
    <dbReference type="NCBI Taxonomy" id="59842"/>
    <lineage>
        <taxon>Bacteria</taxon>
        <taxon>Bacillati</taxon>
        <taxon>Bacillota</taxon>
        <taxon>Bacilli</taxon>
        <taxon>Bacillales</taxon>
        <taxon>Paenibacillaceae</taxon>
        <taxon>Paenibacillus</taxon>
    </lineage>
</organism>
<dbReference type="Pfam" id="PF10076">
    <property type="entry name" value="Phage_Mu_Gp48"/>
    <property type="match status" value="1"/>
</dbReference>
<dbReference type="Proteomes" id="UP001355653">
    <property type="component" value="Unassembled WGS sequence"/>
</dbReference>
<evidence type="ECO:0000313" key="1">
    <source>
        <dbReference type="EMBL" id="MEB4793229.1"/>
    </source>
</evidence>
<sequence>MSEIQIRSPSGVQMIGVLPEMYASIHEARALMQSEGVEFDVVKDCSIAVFDQAKIDISTWGLSLWEEALGIKTDISKSYSIRRAVIKSKIRGNGTTTMALLQKVVSSYENGVIEVTAQPALYQITISFSGAIGAPPNIADVQSAVEAIIPAHLSVFYKFRYLSITEVEAMTIDEIDTTTLDNFSWG</sequence>
<dbReference type="RefSeq" id="WP_127452374.1">
    <property type="nucleotide sequence ID" value="NZ_JAROBY010000008.1"/>
</dbReference>
<dbReference type="EMBL" id="JAROBY010000008">
    <property type="protein sequence ID" value="MEB4793229.1"/>
    <property type="molecule type" value="Genomic_DNA"/>
</dbReference>